<name>A0A9D2GKT3_9FIRM</name>
<evidence type="ECO:0000313" key="4">
    <source>
        <dbReference type="EMBL" id="HIZ80396.1"/>
    </source>
</evidence>
<dbReference type="Gene3D" id="2.10.270.20">
    <property type="match status" value="1"/>
</dbReference>
<reference evidence="4" key="2">
    <citation type="submission" date="2021-04" db="EMBL/GenBank/DDBJ databases">
        <authorList>
            <person name="Gilroy R."/>
        </authorList>
    </citation>
    <scope>NUCLEOTIDE SEQUENCE</scope>
    <source>
        <strain evidence="4">ChiBcec1-1093</strain>
    </source>
</reference>
<accession>A0A9D2GKT3</accession>
<evidence type="ECO:0000313" key="5">
    <source>
        <dbReference type="Proteomes" id="UP000824101"/>
    </source>
</evidence>
<feature type="signal peptide" evidence="3">
    <location>
        <begin position="1"/>
        <end position="24"/>
    </location>
</feature>
<evidence type="ECO:0000256" key="3">
    <source>
        <dbReference type="SAM" id="SignalP"/>
    </source>
</evidence>
<comment type="caution">
    <text evidence="4">The sequence shown here is derived from an EMBL/GenBank/DDBJ whole genome shotgun (WGS) entry which is preliminary data.</text>
</comment>
<evidence type="ECO:0008006" key="6">
    <source>
        <dbReference type="Google" id="ProtNLM"/>
    </source>
</evidence>
<dbReference type="AlphaFoldDB" id="A0A9D2GKT3"/>
<evidence type="ECO:0000256" key="2">
    <source>
        <dbReference type="PROSITE-ProRule" id="PRU00591"/>
    </source>
</evidence>
<proteinExistence type="predicted"/>
<dbReference type="Proteomes" id="UP000824101">
    <property type="component" value="Unassembled WGS sequence"/>
</dbReference>
<dbReference type="Gene3D" id="2.10.270.10">
    <property type="entry name" value="Cholin Binding"/>
    <property type="match status" value="1"/>
</dbReference>
<reference evidence="4" key="1">
    <citation type="journal article" date="2021" name="PeerJ">
        <title>Extensive microbial diversity within the chicken gut microbiome revealed by metagenomics and culture.</title>
        <authorList>
            <person name="Gilroy R."/>
            <person name="Ravi A."/>
            <person name="Getino M."/>
            <person name="Pursley I."/>
            <person name="Horton D.L."/>
            <person name="Alikhan N.F."/>
            <person name="Baker D."/>
            <person name="Gharbi K."/>
            <person name="Hall N."/>
            <person name="Watson M."/>
            <person name="Adriaenssens E.M."/>
            <person name="Foster-Nyarko E."/>
            <person name="Jarju S."/>
            <person name="Secka A."/>
            <person name="Antonio M."/>
            <person name="Oren A."/>
            <person name="Chaudhuri R.R."/>
            <person name="La Ragione R."/>
            <person name="Hildebrand F."/>
            <person name="Pallen M.J."/>
        </authorList>
    </citation>
    <scope>NUCLEOTIDE SEQUENCE</scope>
    <source>
        <strain evidence="4">ChiBcec1-1093</strain>
    </source>
</reference>
<dbReference type="PROSITE" id="PS51170">
    <property type="entry name" value="CW"/>
    <property type="match status" value="1"/>
</dbReference>
<sequence>MRKKLGAALLTLAMSAAMAGTAWAGWETDGTSWWYNYDEGGYASSGIRTIDGVNYCFSSDGYMLTGWQYIDWKWYYFDGGGAQAVGWAMIDGTWYYLDPNEGGAMRTYWLTLPDSKNSSKTNLYYLDENGALQTGIFYLAPDVQDGWQFTYEADADGVVIRNKKETAGETEYWHDEEGRIRFRNADTKKAADEEGTDEWQYLFSPAWQEQARLEQLEEETEEDDFDSWWD</sequence>
<dbReference type="EMBL" id="DXBC01000184">
    <property type="protein sequence ID" value="HIZ80396.1"/>
    <property type="molecule type" value="Genomic_DNA"/>
</dbReference>
<keyword evidence="1" id="KW-0677">Repeat</keyword>
<feature type="repeat" description="Cell wall-binding" evidence="2">
    <location>
        <begin position="64"/>
        <end position="83"/>
    </location>
</feature>
<evidence type="ECO:0000256" key="1">
    <source>
        <dbReference type="ARBA" id="ARBA00022737"/>
    </source>
</evidence>
<keyword evidence="3" id="KW-0732">Signal</keyword>
<gene>
    <name evidence="4" type="ORF">IAA17_11485</name>
</gene>
<organism evidence="4 5">
    <name type="scientific">Candidatus Lachnoclostridium stercorigallinarum</name>
    <dbReference type="NCBI Taxonomy" id="2838634"/>
    <lineage>
        <taxon>Bacteria</taxon>
        <taxon>Bacillati</taxon>
        <taxon>Bacillota</taxon>
        <taxon>Clostridia</taxon>
        <taxon>Lachnospirales</taxon>
        <taxon>Lachnospiraceae</taxon>
    </lineage>
</organism>
<dbReference type="InterPro" id="IPR018337">
    <property type="entry name" value="Cell_wall/Cho-bd_repeat"/>
</dbReference>
<dbReference type="Pfam" id="PF19127">
    <property type="entry name" value="Choline_bind_3"/>
    <property type="match status" value="1"/>
</dbReference>
<dbReference type="SUPFAM" id="SSF69360">
    <property type="entry name" value="Cell wall binding repeat"/>
    <property type="match status" value="1"/>
</dbReference>
<feature type="chain" id="PRO_5039293625" description="Cell wall binding repeat-containing protein" evidence="3">
    <location>
        <begin position="25"/>
        <end position="230"/>
    </location>
</feature>
<protein>
    <recommendedName>
        <fullName evidence="6">Cell wall binding repeat-containing protein</fullName>
    </recommendedName>
</protein>